<dbReference type="Gene3D" id="3.40.50.720">
    <property type="entry name" value="NAD(P)-binding Rossmann-like Domain"/>
    <property type="match status" value="1"/>
</dbReference>
<dbReference type="PANTHER" id="PTHR44147:SF2">
    <property type="entry name" value="DEHYDROGENASE_REDUCTASE SDR FAMILY MEMBER 1"/>
    <property type="match status" value="1"/>
</dbReference>
<dbReference type="Pfam" id="PF00106">
    <property type="entry name" value="adh_short"/>
    <property type="match status" value="1"/>
</dbReference>
<dbReference type="EMBL" id="JAUSQM010000001">
    <property type="protein sequence ID" value="MDP9820839.1"/>
    <property type="molecule type" value="Genomic_DNA"/>
</dbReference>
<organism evidence="2 3">
    <name type="scientific">Nocardioides massiliensis</name>
    <dbReference type="NCBI Taxonomy" id="1325935"/>
    <lineage>
        <taxon>Bacteria</taxon>
        <taxon>Bacillati</taxon>
        <taxon>Actinomycetota</taxon>
        <taxon>Actinomycetes</taxon>
        <taxon>Propionibacteriales</taxon>
        <taxon>Nocardioidaceae</taxon>
        <taxon>Nocardioides</taxon>
    </lineage>
</organism>
<comment type="similarity">
    <text evidence="1">Belongs to the short-chain dehydrogenases/reductases (SDR) family.</text>
</comment>
<proteinExistence type="inferred from homology"/>
<dbReference type="InterPro" id="IPR036291">
    <property type="entry name" value="NAD(P)-bd_dom_sf"/>
</dbReference>
<dbReference type="Proteomes" id="UP001240447">
    <property type="component" value="Unassembled WGS sequence"/>
</dbReference>
<dbReference type="PANTHER" id="PTHR44147">
    <property type="entry name" value="DEHYDROGENASE/REDUCTASE SDR FAMILY MEMBER 1"/>
    <property type="match status" value="1"/>
</dbReference>
<comment type="caution">
    <text evidence="2">The sequence shown here is derived from an EMBL/GenBank/DDBJ whole genome shotgun (WGS) entry which is preliminary data.</text>
</comment>
<reference evidence="2 3" key="1">
    <citation type="submission" date="2023-07" db="EMBL/GenBank/DDBJ databases">
        <title>Sequencing the genomes of 1000 actinobacteria strains.</title>
        <authorList>
            <person name="Klenk H.-P."/>
        </authorList>
    </citation>
    <scope>NUCLEOTIDE SEQUENCE [LARGE SCALE GENOMIC DNA]</scope>
    <source>
        <strain evidence="2 3">GD13</strain>
    </source>
</reference>
<dbReference type="InterPro" id="IPR002347">
    <property type="entry name" value="SDR_fam"/>
</dbReference>
<dbReference type="PRINTS" id="PR00080">
    <property type="entry name" value="SDRFAMILY"/>
</dbReference>
<evidence type="ECO:0000256" key="1">
    <source>
        <dbReference type="RuleBase" id="RU000363"/>
    </source>
</evidence>
<sequence length="276" mass="28975">MSRSGEGRVALVTGGSKGVGQGIAVGLAEAGWTVHVSGRDHDRLAATVERVEAAGSSGRAWVCEHTDDEQVQSLVDGVHAEAGRLDLLVNNVWAGPRMNHAQPEKFWDRPLSDWEPLMDIGLRAHYVATHRAVPLMLAAGRGLIVNITSVGTRAYLHSTLYGMSKAALDKLTHDAAVELKGTDVTVISLWPGLVRTEQLLASGVTDIAGVPVSDAETPELQGRVLAAVAADPDVARHAGGVLITAEAAQEYGVVEPDGGRPVSPRAMFGGPVFPPV</sequence>
<protein>
    <submittedName>
        <fullName evidence="2">NAD(P)-dependent dehydrogenase (Short-subunit alcohol dehydrogenase family)</fullName>
    </submittedName>
</protein>
<keyword evidence="3" id="KW-1185">Reference proteome</keyword>
<dbReference type="PRINTS" id="PR00081">
    <property type="entry name" value="GDHRDH"/>
</dbReference>
<dbReference type="SUPFAM" id="SSF51735">
    <property type="entry name" value="NAD(P)-binding Rossmann-fold domains"/>
    <property type="match status" value="1"/>
</dbReference>
<gene>
    <name evidence="2" type="ORF">J2S59_000648</name>
</gene>
<accession>A0ABT9NK93</accession>
<dbReference type="RefSeq" id="WP_068117708.1">
    <property type="nucleotide sequence ID" value="NZ_CCXJ01000101.1"/>
</dbReference>
<evidence type="ECO:0000313" key="2">
    <source>
        <dbReference type="EMBL" id="MDP9820839.1"/>
    </source>
</evidence>
<evidence type="ECO:0000313" key="3">
    <source>
        <dbReference type="Proteomes" id="UP001240447"/>
    </source>
</evidence>
<name>A0ABT9NK93_9ACTN</name>